<evidence type="ECO:0000313" key="1">
    <source>
        <dbReference type="EMBL" id="SUI67747.1"/>
    </source>
</evidence>
<dbReference type="RefSeq" id="WP_147284456.1">
    <property type="nucleotide sequence ID" value="NZ_UGYV01000001.1"/>
</dbReference>
<protein>
    <submittedName>
        <fullName evidence="1">Uncharacterized protein</fullName>
    </submittedName>
</protein>
<accession>A0A379ZUK7</accession>
<organism evidence="1 2">
    <name type="scientific">Shewanella morhuae</name>
    <dbReference type="NCBI Taxonomy" id="365591"/>
    <lineage>
        <taxon>Bacteria</taxon>
        <taxon>Pseudomonadati</taxon>
        <taxon>Pseudomonadota</taxon>
        <taxon>Gammaproteobacteria</taxon>
        <taxon>Alteromonadales</taxon>
        <taxon>Shewanellaceae</taxon>
        <taxon>Shewanella</taxon>
    </lineage>
</organism>
<evidence type="ECO:0000313" key="2">
    <source>
        <dbReference type="Proteomes" id="UP000255061"/>
    </source>
</evidence>
<dbReference type="EMBL" id="UGYV01000001">
    <property type="protein sequence ID" value="SUI67747.1"/>
    <property type="molecule type" value="Genomic_DNA"/>
</dbReference>
<proteinExistence type="predicted"/>
<dbReference type="AlphaFoldDB" id="A0A379ZUK7"/>
<reference evidence="1 2" key="1">
    <citation type="submission" date="2018-06" db="EMBL/GenBank/DDBJ databases">
        <authorList>
            <consortium name="Pathogen Informatics"/>
            <person name="Doyle S."/>
        </authorList>
    </citation>
    <scope>NUCLEOTIDE SEQUENCE [LARGE SCALE GENOMIC DNA]</scope>
    <source>
        <strain evidence="1 2">NCTC10736</strain>
    </source>
</reference>
<sequence>MTINYRAIHTRSLWRKARHSSVRMAIEGPDGALNLLRRKGRVGKKWDDYGPVSCVFVWESGEDSGYAFRLKAASTTDVESVIIPIHKLLAHEHTSSCSQVDIDRYFSSPEFTKFM</sequence>
<name>A0A379ZUK7_9GAMM</name>
<dbReference type="Proteomes" id="UP000255061">
    <property type="component" value="Unassembled WGS sequence"/>
</dbReference>
<gene>
    <name evidence="1" type="ORF">NCTC10736_00979</name>
</gene>